<dbReference type="Pfam" id="PF00392">
    <property type="entry name" value="GntR"/>
    <property type="match status" value="1"/>
</dbReference>
<evidence type="ECO:0000313" key="5">
    <source>
        <dbReference type="EMBL" id="GAF92032.1"/>
    </source>
</evidence>
<dbReference type="SMART" id="SM00345">
    <property type="entry name" value="HTH_GNTR"/>
    <property type="match status" value="1"/>
</dbReference>
<evidence type="ECO:0000256" key="1">
    <source>
        <dbReference type="ARBA" id="ARBA00023015"/>
    </source>
</evidence>
<protein>
    <recommendedName>
        <fullName evidence="4">HTH gntR-type domain-containing protein</fullName>
    </recommendedName>
</protein>
<gene>
    <name evidence="5" type="ORF">S01H1_31648</name>
</gene>
<comment type="caution">
    <text evidence="5">The sequence shown here is derived from an EMBL/GenBank/DDBJ whole genome shotgun (WGS) entry which is preliminary data.</text>
</comment>
<dbReference type="GO" id="GO:0045892">
    <property type="term" value="P:negative regulation of DNA-templated transcription"/>
    <property type="evidence" value="ECO:0007669"/>
    <property type="project" value="TreeGrafter"/>
</dbReference>
<dbReference type="InterPro" id="IPR050679">
    <property type="entry name" value="Bact_HTH_transcr_reg"/>
</dbReference>
<evidence type="ECO:0000256" key="3">
    <source>
        <dbReference type="ARBA" id="ARBA00023163"/>
    </source>
</evidence>
<feature type="non-terminal residue" evidence="5">
    <location>
        <position position="82"/>
    </location>
</feature>
<dbReference type="PANTHER" id="PTHR44846">
    <property type="entry name" value="MANNOSYL-D-GLYCERATE TRANSPORT/METABOLISM SYSTEM REPRESSOR MNGR-RELATED"/>
    <property type="match status" value="1"/>
</dbReference>
<keyword evidence="1" id="KW-0805">Transcription regulation</keyword>
<reference evidence="5" key="1">
    <citation type="journal article" date="2014" name="Front. Microbiol.">
        <title>High frequency of phylogenetically diverse reductive dehalogenase-homologous genes in deep subseafloor sedimentary metagenomes.</title>
        <authorList>
            <person name="Kawai M."/>
            <person name="Futagami T."/>
            <person name="Toyoda A."/>
            <person name="Takaki Y."/>
            <person name="Nishi S."/>
            <person name="Hori S."/>
            <person name="Arai W."/>
            <person name="Tsubouchi T."/>
            <person name="Morono Y."/>
            <person name="Uchiyama I."/>
            <person name="Ito T."/>
            <person name="Fujiyama A."/>
            <person name="Inagaki F."/>
            <person name="Takami H."/>
        </authorList>
    </citation>
    <scope>NUCLEOTIDE SEQUENCE</scope>
    <source>
        <strain evidence="5">Expedition CK06-06</strain>
    </source>
</reference>
<keyword evidence="2" id="KW-0238">DNA-binding</keyword>
<dbReference type="InterPro" id="IPR036388">
    <property type="entry name" value="WH-like_DNA-bd_sf"/>
</dbReference>
<sequence length="82" mass="8741">MNTTRKTLAAGVADSIREIVAGGRVEPGAYLPTERELVKRFGVSRVTVRRALGQLVAEGLIETVPHQGYRPVRPSAGESSPG</sequence>
<dbReference type="SUPFAM" id="SSF46785">
    <property type="entry name" value="Winged helix' DNA-binding domain"/>
    <property type="match status" value="1"/>
</dbReference>
<evidence type="ECO:0000259" key="4">
    <source>
        <dbReference type="PROSITE" id="PS50949"/>
    </source>
</evidence>
<dbReference type="GO" id="GO:0003677">
    <property type="term" value="F:DNA binding"/>
    <property type="evidence" value="ECO:0007669"/>
    <property type="project" value="UniProtKB-KW"/>
</dbReference>
<name>X0TV56_9ZZZZ</name>
<proteinExistence type="predicted"/>
<accession>X0TV56</accession>
<dbReference type="PRINTS" id="PR00035">
    <property type="entry name" value="HTHGNTR"/>
</dbReference>
<dbReference type="PROSITE" id="PS50949">
    <property type="entry name" value="HTH_GNTR"/>
    <property type="match status" value="1"/>
</dbReference>
<dbReference type="GO" id="GO:0003700">
    <property type="term" value="F:DNA-binding transcription factor activity"/>
    <property type="evidence" value="ECO:0007669"/>
    <property type="project" value="InterPro"/>
</dbReference>
<dbReference type="CDD" id="cd07377">
    <property type="entry name" value="WHTH_GntR"/>
    <property type="match status" value="1"/>
</dbReference>
<dbReference type="EMBL" id="BARS01019540">
    <property type="protein sequence ID" value="GAF92032.1"/>
    <property type="molecule type" value="Genomic_DNA"/>
</dbReference>
<dbReference type="InterPro" id="IPR036390">
    <property type="entry name" value="WH_DNA-bd_sf"/>
</dbReference>
<dbReference type="AlphaFoldDB" id="X0TV56"/>
<organism evidence="5">
    <name type="scientific">marine sediment metagenome</name>
    <dbReference type="NCBI Taxonomy" id="412755"/>
    <lineage>
        <taxon>unclassified sequences</taxon>
        <taxon>metagenomes</taxon>
        <taxon>ecological metagenomes</taxon>
    </lineage>
</organism>
<dbReference type="PANTHER" id="PTHR44846:SF1">
    <property type="entry name" value="MANNOSYL-D-GLYCERATE TRANSPORT_METABOLISM SYSTEM REPRESSOR MNGR-RELATED"/>
    <property type="match status" value="1"/>
</dbReference>
<feature type="domain" description="HTH gntR-type" evidence="4">
    <location>
        <begin position="6"/>
        <end position="74"/>
    </location>
</feature>
<keyword evidence="3" id="KW-0804">Transcription</keyword>
<dbReference type="InterPro" id="IPR000524">
    <property type="entry name" value="Tscrpt_reg_HTH_GntR"/>
</dbReference>
<dbReference type="Gene3D" id="1.10.10.10">
    <property type="entry name" value="Winged helix-like DNA-binding domain superfamily/Winged helix DNA-binding domain"/>
    <property type="match status" value="1"/>
</dbReference>
<evidence type="ECO:0000256" key="2">
    <source>
        <dbReference type="ARBA" id="ARBA00023125"/>
    </source>
</evidence>